<evidence type="ECO:0000313" key="1">
    <source>
        <dbReference type="EMBL" id="CAH0719905.1"/>
    </source>
</evidence>
<evidence type="ECO:0000313" key="2">
    <source>
        <dbReference type="Proteomes" id="UP000838878"/>
    </source>
</evidence>
<dbReference type="OrthoDB" id="10055366at2759"/>
<organism evidence="1 2">
    <name type="scientific">Brenthis ino</name>
    <name type="common">lesser marbled fritillary</name>
    <dbReference type="NCBI Taxonomy" id="405034"/>
    <lineage>
        <taxon>Eukaryota</taxon>
        <taxon>Metazoa</taxon>
        <taxon>Ecdysozoa</taxon>
        <taxon>Arthropoda</taxon>
        <taxon>Hexapoda</taxon>
        <taxon>Insecta</taxon>
        <taxon>Pterygota</taxon>
        <taxon>Neoptera</taxon>
        <taxon>Endopterygota</taxon>
        <taxon>Lepidoptera</taxon>
        <taxon>Glossata</taxon>
        <taxon>Ditrysia</taxon>
        <taxon>Papilionoidea</taxon>
        <taxon>Nymphalidae</taxon>
        <taxon>Heliconiinae</taxon>
        <taxon>Argynnini</taxon>
        <taxon>Brenthis</taxon>
    </lineage>
</organism>
<name>A0A8J9VI80_9NEOP</name>
<reference evidence="1" key="1">
    <citation type="submission" date="2021-12" db="EMBL/GenBank/DDBJ databases">
        <authorList>
            <person name="Martin H S."/>
        </authorList>
    </citation>
    <scope>NUCLEOTIDE SEQUENCE</scope>
</reference>
<feature type="non-terminal residue" evidence="1">
    <location>
        <position position="102"/>
    </location>
</feature>
<gene>
    <name evidence="1" type="ORF">BINO364_LOCUS6196</name>
</gene>
<keyword evidence="2" id="KW-1185">Reference proteome</keyword>
<proteinExistence type="predicted"/>
<accession>A0A8J9VI80</accession>
<dbReference type="Proteomes" id="UP000838878">
    <property type="component" value="Chromosome 14"/>
</dbReference>
<dbReference type="AlphaFoldDB" id="A0A8J9VI80"/>
<dbReference type="EMBL" id="OV170234">
    <property type="protein sequence ID" value="CAH0719905.1"/>
    <property type="molecule type" value="Genomic_DNA"/>
</dbReference>
<protein>
    <submittedName>
        <fullName evidence="1">Uncharacterized protein</fullName>
    </submittedName>
</protein>
<sequence length="102" mass="11433">MPTKSAYDKIALRQILSDAACRAIDDNGRLLPPSHAVYKTISNMMADKGSAITPKHIYTIINNNRAGFRDLIMEVFDIRERELSISVNDGNYSNEKCADQTK</sequence>